<accession>A0ABW8ZIP0</accession>
<dbReference type="RefSeq" id="WP_408326549.1">
    <property type="nucleotide sequence ID" value="NZ_JAQQFH010000002.1"/>
</dbReference>
<proteinExistence type="predicted"/>
<comment type="caution">
    <text evidence="1">The sequence shown here is derived from an EMBL/GenBank/DDBJ whole genome shotgun (WGS) entry which is preliminary data.</text>
</comment>
<dbReference type="EMBL" id="JAQQFN010000005">
    <property type="protein sequence ID" value="MFL9883089.1"/>
    <property type="molecule type" value="Genomic_DNA"/>
</dbReference>
<evidence type="ECO:0000313" key="2">
    <source>
        <dbReference type="Proteomes" id="UP001629249"/>
    </source>
</evidence>
<protein>
    <submittedName>
        <fullName evidence="1">Uncharacterized protein</fullName>
    </submittedName>
</protein>
<dbReference type="Proteomes" id="UP001629249">
    <property type="component" value="Unassembled WGS sequence"/>
</dbReference>
<sequence>MKLNENELRALHVEACTTVLSTDRSVTPPEDAFWPLYIQSLLDAHGAHAMLSMAARDVIAERQRHVDVEGWTPEHDDEHAPGTLALAGAAYALDAGYALDSFVPADADHPEPLFWPFCSEWWKPGIPRSGLVKAASLILAEIERIDRDPGCESSHHHTRGGDHA</sequence>
<name>A0ABW8ZIP0_9BURK</name>
<keyword evidence="2" id="KW-1185">Reference proteome</keyword>
<gene>
    <name evidence="1" type="ORF">PQR66_08635</name>
</gene>
<organism evidence="1 2">
    <name type="scientific">Paraburkholderia agricolaris</name>
    <dbReference type="NCBI Taxonomy" id="2152888"/>
    <lineage>
        <taxon>Bacteria</taxon>
        <taxon>Pseudomonadati</taxon>
        <taxon>Pseudomonadota</taxon>
        <taxon>Betaproteobacteria</taxon>
        <taxon>Burkholderiales</taxon>
        <taxon>Burkholderiaceae</taxon>
        <taxon>Paraburkholderia</taxon>
    </lineage>
</organism>
<reference evidence="1 2" key="1">
    <citation type="journal article" date="2024" name="Chem. Sci.">
        <title>Discovery of megapolipeptins by genome mining of a Burkholderiales bacteria collection.</title>
        <authorList>
            <person name="Paulo B.S."/>
            <person name="Recchia M.J.J."/>
            <person name="Lee S."/>
            <person name="Fergusson C.H."/>
            <person name="Romanowski S.B."/>
            <person name="Hernandez A."/>
            <person name="Krull N."/>
            <person name="Liu D.Y."/>
            <person name="Cavanagh H."/>
            <person name="Bos A."/>
            <person name="Gray C.A."/>
            <person name="Murphy B.T."/>
            <person name="Linington R.G."/>
            <person name="Eustaquio A.S."/>
        </authorList>
    </citation>
    <scope>NUCLEOTIDE SEQUENCE [LARGE SCALE GENOMIC DNA]</scope>
    <source>
        <strain evidence="1 2">RL16-012-BIC-B</strain>
    </source>
</reference>
<evidence type="ECO:0000313" key="1">
    <source>
        <dbReference type="EMBL" id="MFL9883089.1"/>
    </source>
</evidence>